<keyword evidence="2" id="KW-0812">Transmembrane</keyword>
<evidence type="ECO:0000313" key="4">
    <source>
        <dbReference type="Proteomes" id="UP000698800"/>
    </source>
</evidence>
<feature type="transmembrane region" description="Helical" evidence="2">
    <location>
        <begin position="127"/>
        <end position="147"/>
    </location>
</feature>
<organism evidence="3 4">
    <name type="scientific">Glutinoglossum americanum</name>
    <dbReference type="NCBI Taxonomy" id="1670608"/>
    <lineage>
        <taxon>Eukaryota</taxon>
        <taxon>Fungi</taxon>
        <taxon>Dikarya</taxon>
        <taxon>Ascomycota</taxon>
        <taxon>Pezizomycotina</taxon>
        <taxon>Geoglossomycetes</taxon>
        <taxon>Geoglossales</taxon>
        <taxon>Geoglossaceae</taxon>
        <taxon>Glutinoglossum</taxon>
    </lineage>
</organism>
<name>A0A9P8I6F5_9PEZI</name>
<dbReference type="AlphaFoldDB" id="A0A9P8I6F5"/>
<comment type="caution">
    <text evidence="3">The sequence shown here is derived from an EMBL/GenBank/DDBJ whole genome shotgun (WGS) entry which is preliminary data.</text>
</comment>
<accession>A0A9P8I6F5</accession>
<evidence type="ECO:0000256" key="1">
    <source>
        <dbReference type="SAM" id="MobiDB-lite"/>
    </source>
</evidence>
<dbReference type="OrthoDB" id="4582561at2759"/>
<protein>
    <submittedName>
        <fullName evidence="3">Uncharacterized protein</fullName>
    </submittedName>
</protein>
<dbReference type="EMBL" id="JAGHQL010000071">
    <property type="protein sequence ID" value="KAH0541686.1"/>
    <property type="molecule type" value="Genomic_DNA"/>
</dbReference>
<feature type="transmembrane region" description="Helical" evidence="2">
    <location>
        <begin position="210"/>
        <end position="231"/>
    </location>
</feature>
<feature type="region of interest" description="Disordered" evidence="1">
    <location>
        <begin position="312"/>
        <end position="332"/>
    </location>
</feature>
<sequence length="332" mass="37237">MAQNSTSPCSFSTLKDVLRAMRVANSSAEEITSLCPDVCTLAYGNGNPDLSGRGMMSCYLLNVAFSLLCGPTYTLTCWYYWLRAKDKPMAKPKIRRLFFEVQGLFTVPIFIASVVRIEQAPPLFEITFLQFLNWTLAFSFYATFWSLYHSLRKWPMVFYTCCVVALQMTIFTRSGSQKPIPMEARQIIDHCTEHSAIAPQYAGQDWKLQVAVGCAVVGFALTILAIACIYSRASRRPFKRRPVFQMYGICCAGMALYGATQLVAVREAMRNDAGQAFMDDQWGFGQVAAVFMWVPWAIQIAEHVYGLIHSRQGSSSSSDNSSLEEEHNPSDV</sequence>
<feature type="transmembrane region" description="Helical" evidence="2">
    <location>
        <begin position="94"/>
        <end position="115"/>
    </location>
</feature>
<feature type="transmembrane region" description="Helical" evidence="2">
    <location>
        <begin position="243"/>
        <end position="264"/>
    </location>
</feature>
<feature type="compositionally biased region" description="Low complexity" evidence="1">
    <location>
        <begin position="312"/>
        <end position="321"/>
    </location>
</feature>
<evidence type="ECO:0000256" key="2">
    <source>
        <dbReference type="SAM" id="Phobius"/>
    </source>
</evidence>
<feature type="transmembrane region" description="Helical" evidence="2">
    <location>
        <begin position="59"/>
        <end position="82"/>
    </location>
</feature>
<proteinExistence type="predicted"/>
<evidence type="ECO:0000313" key="3">
    <source>
        <dbReference type="EMBL" id="KAH0541686.1"/>
    </source>
</evidence>
<dbReference type="Proteomes" id="UP000698800">
    <property type="component" value="Unassembled WGS sequence"/>
</dbReference>
<feature type="transmembrane region" description="Helical" evidence="2">
    <location>
        <begin position="284"/>
        <end position="308"/>
    </location>
</feature>
<reference evidence="3" key="1">
    <citation type="submission" date="2021-03" db="EMBL/GenBank/DDBJ databases">
        <title>Comparative genomics and phylogenomic investigation of the class Geoglossomycetes provide insights into ecological specialization and systematics.</title>
        <authorList>
            <person name="Melie T."/>
            <person name="Pirro S."/>
            <person name="Miller A.N."/>
            <person name="Quandt A."/>
        </authorList>
    </citation>
    <scope>NUCLEOTIDE SEQUENCE</scope>
    <source>
        <strain evidence="3">GBOQ0MN5Z8</strain>
    </source>
</reference>
<keyword evidence="2" id="KW-1133">Transmembrane helix</keyword>
<keyword evidence="2" id="KW-0472">Membrane</keyword>
<feature type="transmembrane region" description="Helical" evidence="2">
    <location>
        <begin position="154"/>
        <end position="172"/>
    </location>
</feature>
<gene>
    <name evidence="3" type="ORF">FGG08_003849</name>
</gene>
<keyword evidence="4" id="KW-1185">Reference proteome</keyword>